<keyword evidence="3" id="KW-1185">Reference proteome</keyword>
<dbReference type="EMBL" id="VXIS01000019">
    <property type="protein sequence ID" value="KAA8912874.1"/>
    <property type="molecule type" value="Genomic_DNA"/>
</dbReference>
<evidence type="ECO:0000313" key="2">
    <source>
        <dbReference type="EMBL" id="KAA8912874.1"/>
    </source>
</evidence>
<keyword evidence="1" id="KW-0732">Signal</keyword>
<organism evidence="2 3">
    <name type="scientific">Sphaerosporella brunnea</name>
    <dbReference type="NCBI Taxonomy" id="1250544"/>
    <lineage>
        <taxon>Eukaryota</taxon>
        <taxon>Fungi</taxon>
        <taxon>Dikarya</taxon>
        <taxon>Ascomycota</taxon>
        <taxon>Pezizomycotina</taxon>
        <taxon>Pezizomycetes</taxon>
        <taxon>Pezizales</taxon>
        <taxon>Pyronemataceae</taxon>
        <taxon>Sphaerosporella</taxon>
    </lineage>
</organism>
<dbReference type="Proteomes" id="UP000326924">
    <property type="component" value="Unassembled WGS sequence"/>
</dbReference>
<sequence>MALSRSKIAFFFLAFFSRYAHHSHEIIVKWPVGSRARLGPPTVFFFRPAAFITHMHHHHIIIIGAQGDFLYLPANTKPATRKSWLQEKKKKKKKSQW</sequence>
<evidence type="ECO:0000256" key="1">
    <source>
        <dbReference type="SAM" id="SignalP"/>
    </source>
</evidence>
<feature type="signal peptide" evidence="1">
    <location>
        <begin position="1"/>
        <end position="22"/>
    </location>
</feature>
<dbReference type="AlphaFoldDB" id="A0A5J5F7Z6"/>
<feature type="chain" id="PRO_5023912473" description="Secreted protein" evidence="1">
    <location>
        <begin position="23"/>
        <end position="97"/>
    </location>
</feature>
<gene>
    <name evidence="2" type="ORF">FN846DRAFT_931928</name>
</gene>
<accession>A0A5J5F7Z6</accession>
<reference evidence="2 3" key="1">
    <citation type="submission" date="2019-09" db="EMBL/GenBank/DDBJ databases">
        <title>Draft genome of the ectomycorrhizal ascomycete Sphaerosporella brunnea.</title>
        <authorList>
            <consortium name="DOE Joint Genome Institute"/>
            <person name="Benucci G.M."/>
            <person name="Marozzi G."/>
            <person name="Antonielli L."/>
            <person name="Sanchez S."/>
            <person name="Marco P."/>
            <person name="Wang X."/>
            <person name="Falini L.B."/>
            <person name="Barry K."/>
            <person name="Haridas S."/>
            <person name="Lipzen A."/>
            <person name="Labutti K."/>
            <person name="Grigoriev I.V."/>
            <person name="Murat C."/>
            <person name="Martin F."/>
            <person name="Albertini E."/>
            <person name="Donnini D."/>
            <person name="Bonito G."/>
        </authorList>
    </citation>
    <scope>NUCLEOTIDE SEQUENCE [LARGE SCALE GENOMIC DNA]</scope>
    <source>
        <strain evidence="2 3">Sb_GMNB300</strain>
    </source>
</reference>
<proteinExistence type="predicted"/>
<feature type="non-terminal residue" evidence="2">
    <location>
        <position position="97"/>
    </location>
</feature>
<dbReference type="InParanoid" id="A0A5J5F7Z6"/>
<evidence type="ECO:0000313" key="3">
    <source>
        <dbReference type="Proteomes" id="UP000326924"/>
    </source>
</evidence>
<protein>
    <recommendedName>
        <fullName evidence="4">Secreted protein</fullName>
    </recommendedName>
</protein>
<evidence type="ECO:0008006" key="4">
    <source>
        <dbReference type="Google" id="ProtNLM"/>
    </source>
</evidence>
<name>A0A5J5F7Z6_9PEZI</name>
<comment type="caution">
    <text evidence="2">The sequence shown here is derived from an EMBL/GenBank/DDBJ whole genome shotgun (WGS) entry which is preliminary data.</text>
</comment>